<keyword evidence="1" id="KW-0472">Membrane</keyword>
<feature type="transmembrane region" description="Helical" evidence="1">
    <location>
        <begin position="75"/>
        <end position="95"/>
    </location>
</feature>
<feature type="transmembrane region" description="Helical" evidence="1">
    <location>
        <begin position="107"/>
        <end position="128"/>
    </location>
</feature>
<protein>
    <submittedName>
        <fullName evidence="2">Uncharacterized protein DUF3784</fullName>
    </submittedName>
</protein>
<feature type="transmembrane region" description="Helical" evidence="1">
    <location>
        <begin position="47"/>
        <end position="68"/>
    </location>
</feature>
<proteinExistence type="predicted"/>
<dbReference type="AlphaFoldDB" id="A0A5S5DR52"/>
<dbReference type="InterPro" id="IPR017259">
    <property type="entry name" value="UCP037672"/>
</dbReference>
<dbReference type="Proteomes" id="UP000325105">
    <property type="component" value="Unassembled WGS sequence"/>
</dbReference>
<comment type="caution">
    <text evidence="2">The sequence shown here is derived from an EMBL/GenBank/DDBJ whole genome shotgun (WGS) entry which is preliminary data.</text>
</comment>
<dbReference type="OrthoDB" id="954876at2"/>
<name>A0A5S5DR52_9SPHI</name>
<dbReference type="Pfam" id="PF12650">
    <property type="entry name" value="DUF3784"/>
    <property type="match status" value="1"/>
</dbReference>
<organism evidence="2 3">
    <name type="scientific">Sphingobacterium allocomposti</name>
    <dbReference type="NCBI Taxonomy" id="415956"/>
    <lineage>
        <taxon>Bacteria</taxon>
        <taxon>Pseudomonadati</taxon>
        <taxon>Bacteroidota</taxon>
        <taxon>Sphingobacteriia</taxon>
        <taxon>Sphingobacteriales</taxon>
        <taxon>Sphingobacteriaceae</taxon>
        <taxon>Sphingobacterium</taxon>
    </lineage>
</organism>
<evidence type="ECO:0000313" key="2">
    <source>
        <dbReference type="EMBL" id="TYP97129.1"/>
    </source>
</evidence>
<accession>A0A5S5DR52</accession>
<reference evidence="2 3" key="1">
    <citation type="submission" date="2019-07" db="EMBL/GenBank/DDBJ databases">
        <title>Genomic Encyclopedia of Archaeal and Bacterial Type Strains, Phase II (KMG-II): from individual species to whole genera.</title>
        <authorList>
            <person name="Goeker M."/>
        </authorList>
    </citation>
    <scope>NUCLEOTIDE SEQUENCE [LARGE SCALE GENOMIC DNA]</scope>
    <source>
        <strain evidence="2 3">DSM 18850</strain>
    </source>
</reference>
<keyword evidence="3" id="KW-1185">Reference proteome</keyword>
<evidence type="ECO:0000256" key="1">
    <source>
        <dbReference type="SAM" id="Phobius"/>
    </source>
</evidence>
<dbReference type="EMBL" id="VNHX01000003">
    <property type="protein sequence ID" value="TYP97129.1"/>
    <property type="molecule type" value="Genomic_DNA"/>
</dbReference>
<gene>
    <name evidence="2" type="ORF">BC792_10355</name>
</gene>
<dbReference type="RefSeq" id="WP_148907530.1">
    <property type="nucleotide sequence ID" value="NZ_VNHX01000003.1"/>
</dbReference>
<keyword evidence="1" id="KW-0812">Transmembrane</keyword>
<evidence type="ECO:0000313" key="3">
    <source>
        <dbReference type="Proteomes" id="UP000325105"/>
    </source>
</evidence>
<keyword evidence="1" id="KW-1133">Transmembrane helix</keyword>
<sequence>MNTVYLLSFIIILPCFLVTERNAKYVLSGYNSLPEQERKQFDLSGFLRFFRFYLFSLALSYLVIAFMLQRAATPELLIIHSALYPLIGLYGLVIFSSRYYPGNRKSVIFAGAGGAVIIGIVISIWAGVRPAEVVVEKEFIRVGEPFGETIFYRGIIEVEKKGPVESARKIKGFQLGRARKGIFEIEGRGSVKIISVKDSSMFIAAEQGKYILDYDKDVYES</sequence>